<dbReference type="Pfam" id="PF00873">
    <property type="entry name" value="ACR_tran"/>
    <property type="match status" value="1"/>
</dbReference>
<protein>
    <submittedName>
        <fullName evidence="2">Efflux RND transporter permease subunit</fullName>
    </submittedName>
</protein>
<evidence type="ECO:0000313" key="2">
    <source>
        <dbReference type="EMBL" id="QQZ51792.1"/>
    </source>
</evidence>
<dbReference type="GO" id="GO:0005886">
    <property type="term" value="C:plasma membrane"/>
    <property type="evidence" value="ECO:0007669"/>
    <property type="project" value="TreeGrafter"/>
</dbReference>
<dbReference type="PANTHER" id="PTHR32063:SF0">
    <property type="entry name" value="SWARMING MOTILITY PROTEIN SWRC"/>
    <property type="match status" value="1"/>
</dbReference>
<dbReference type="PANTHER" id="PTHR32063">
    <property type="match status" value="1"/>
</dbReference>
<evidence type="ECO:0000256" key="1">
    <source>
        <dbReference type="SAM" id="Phobius"/>
    </source>
</evidence>
<feature type="transmembrane region" description="Helical" evidence="1">
    <location>
        <begin position="53"/>
        <end position="76"/>
    </location>
</feature>
<dbReference type="AlphaFoldDB" id="A0A974P6A4"/>
<reference evidence="2" key="1">
    <citation type="submission" date="2021-01" db="EMBL/GenBank/DDBJ databases">
        <title>Genome sequence of Phenylobacterium sp. 20VBR1 isolated from a valley glaceir, Ny-Alesund, Svalbard.</title>
        <authorList>
            <person name="Thomas F.A."/>
            <person name="Krishnan K.P."/>
            <person name="Sinha R.K."/>
        </authorList>
    </citation>
    <scope>NUCLEOTIDE SEQUENCE</scope>
    <source>
        <strain evidence="2">20VBR1</strain>
    </source>
</reference>
<dbReference type="Gene3D" id="3.30.70.1440">
    <property type="entry name" value="Multidrug efflux transporter AcrB pore domain"/>
    <property type="match status" value="1"/>
</dbReference>
<organism evidence="2">
    <name type="scientific">Phenylobacterium glaciei</name>
    <dbReference type="NCBI Taxonomy" id="2803784"/>
    <lineage>
        <taxon>Bacteria</taxon>
        <taxon>Pseudomonadati</taxon>
        <taxon>Pseudomonadota</taxon>
        <taxon>Alphaproteobacteria</taxon>
        <taxon>Caulobacterales</taxon>
        <taxon>Caulobacteraceae</taxon>
        <taxon>Phenylobacterium</taxon>
    </lineage>
</organism>
<keyword evidence="1" id="KW-0472">Membrane</keyword>
<sequence length="188" mass="20408">MAGEGPIDSSVRWKFTGADEEGQKAAIFFATAMSASLFMMGIILLWQFNSFYGVLVTLSAVALSTVGVLLGVQINLLHTFDYISVIMLGTGIVALAGVVVGHNIVLVDTYYQLRRSGYEADDAAVRAATQRFRPVMLTTLVTVVGLLPLMFQIHPNFHNAHIEYKAPGSEWWVQLSAPWSGACPSPPC</sequence>
<accession>A0A974P6A4</accession>
<name>A0A974P6A4_9CAUL</name>
<feature type="transmembrane region" description="Helical" evidence="1">
    <location>
        <begin position="25"/>
        <end position="46"/>
    </location>
</feature>
<keyword evidence="1" id="KW-1133">Transmembrane helix</keyword>
<feature type="transmembrane region" description="Helical" evidence="1">
    <location>
        <begin position="82"/>
        <end position="106"/>
    </location>
</feature>
<dbReference type="SUPFAM" id="SSF82866">
    <property type="entry name" value="Multidrug efflux transporter AcrB transmembrane domain"/>
    <property type="match status" value="1"/>
</dbReference>
<keyword evidence="1" id="KW-0812">Transmembrane</keyword>
<dbReference type="EMBL" id="CP068570">
    <property type="protein sequence ID" value="QQZ51792.1"/>
    <property type="molecule type" value="Genomic_DNA"/>
</dbReference>
<dbReference type="Gene3D" id="1.20.1640.10">
    <property type="entry name" value="Multidrug efflux transporter AcrB transmembrane domain"/>
    <property type="match status" value="1"/>
</dbReference>
<proteinExistence type="predicted"/>
<gene>
    <name evidence="2" type="ORF">JKL49_13380</name>
</gene>
<dbReference type="InterPro" id="IPR001036">
    <property type="entry name" value="Acrflvin-R"/>
</dbReference>
<feature type="transmembrane region" description="Helical" evidence="1">
    <location>
        <begin position="135"/>
        <end position="153"/>
    </location>
</feature>
<dbReference type="GO" id="GO:0042910">
    <property type="term" value="F:xenobiotic transmembrane transporter activity"/>
    <property type="evidence" value="ECO:0007669"/>
    <property type="project" value="TreeGrafter"/>
</dbReference>